<dbReference type="EMBL" id="RAVZ01000045">
    <property type="protein sequence ID" value="RKG91334.1"/>
    <property type="molecule type" value="Genomic_DNA"/>
</dbReference>
<protein>
    <recommendedName>
        <fullName evidence="3">WG repeat-containing protein</fullName>
    </recommendedName>
</protein>
<name>A0A3A8JGC3_9BACT</name>
<evidence type="ECO:0000313" key="1">
    <source>
        <dbReference type="EMBL" id="RKG91334.1"/>
    </source>
</evidence>
<reference evidence="2" key="1">
    <citation type="submission" date="2018-09" db="EMBL/GenBank/DDBJ databases">
        <authorList>
            <person name="Livingstone P.G."/>
            <person name="Whitworth D.E."/>
        </authorList>
    </citation>
    <scope>NUCLEOTIDE SEQUENCE [LARGE SCALE GENOMIC DNA]</scope>
    <source>
        <strain evidence="2">CA054A</strain>
    </source>
</reference>
<evidence type="ECO:0000313" key="2">
    <source>
        <dbReference type="Proteomes" id="UP000268094"/>
    </source>
</evidence>
<sequence length="266" mass="29644">MVIALGFVIAPQAALAMDPPWGQEKKLRERMVLESTRVCTDGKGHYTVLVPTTPEADGQLYYGDGKAFVQVPNVSSNSETQADFFEPRFFNPKANDNFRGVDYRVISRLAVSEDSKTCTLSCGDRALPQQPLEADKAKELLRKSTFAPSPMKFQPYALLRDDKGTYYLVERGIGADNKSFRIFTGQRGQVKPQKMLNVVTDSQGEIFSTQGGDLRLVVDREESSFWVVKSKRQKLRAVPVGENLPFIYNELGVYTGARLGTPCDDV</sequence>
<comment type="caution">
    <text evidence="1">The sequence shown here is derived from an EMBL/GenBank/DDBJ whole genome shotgun (WGS) entry which is preliminary data.</text>
</comment>
<dbReference type="Proteomes" id="UP000268094">
    <property type="component" value="Unassembled WGS sequence"/>
</dbReference>
<accession>A0A3A8JGC3</accession>
<evidence type="ECO:0008006" key="3">
    <source>
        <dbReference type="Google" id="ProtNLM"/>
    </source>
</evidence>
<dbReference type="OrthoDB" id="5503812at2"/>
<organism evidence="1 2">
    <name type="scientific">Corallococcus terminator</name>
    <dbReference type="NCBI Taxonomy" id="2316733"/>
    <lineage>
        <taxon>Bacteria</taxon>
        <taxon>Pseudomonadati</taxon>
        <taxon>Myxococcota</taxon>
        <taxon>Myxococcia</taxon>
        <taxon>Myxococcales</taxon>
        <taxon>Cystobacterineae</taxon>
        <taxon>Myxococcaceae</taxon>
        <taxon>Corallococcus</taxon>
    </lineage>
</organism>
<dbReference type="AlphaFoldDB" id="A0A3A8JGC3"/>
<keyword evidence="2" id="KW-1185">Reference proteome</keyword>
<gene>
    <name evidence="1" type="ORF">D7V88_09495</name>
</gene>
<proteinExistence type="predicted"/>